<dbReference type="EMBL" id="OX459123">
    <property type="protein sequence ID" value="CAI9110859.1"/>
    <property type="molecule type" value="Genomic_DNA"/>
</dbReference>
<evidence type="ECO:0000256" key="3">
    <source>
        <dbReference type="ARBA" id="ARBA00022679"/>
    </source>
</evidence>
<proteinExistence type="inferred from homology"/>
<dbReference type="PANTHER" id="PTHR11727:SF12">
    <property type="entry name" value="RIBOSOMAL RNA SMALL SUBUNIT METHYLTRANSFERASE, MITOCHONDRIAL"/>
    <property type="match status" value="1"/>
</dbReference>
<organism evidence="10 11">
    <name type="scientific">Oldenlandia corymbosa var. corymbosa</name>
    <dbReference type="NCBI Taxonomy" id="529605"/>
    <lineage>
        <taxon>Eukaryota</taxon>
        <taxon>Viridiplantae</taxon>
        <taxon>Streptophyta</taxon>
        <taxon>Embryophyta</taxon>
        <taxon>Tracheophyta</taxon>
        <taxon>Spermatophyta</taxon>
        <taxon>Magnoliopsida</taxon>
        <taxon>eudicotyledons</taxon>
        <taxon>Gunneridae</taxon>
        <taxon>Pentapetalae</taxon>
        <taxon>asterids</taxon>
        <taxon>lamiids</taxon>
        <taxon>Gentianales</taxon>
        <taxon>Rubiaceae</taxon>
        <taxon>Rubioideae</taxon>
        <taxon>Spermacoceae</taxon>
        <taxon>Hedyotis-Oldenlandia complex</taxon>
        <taxon>Oldenlandia</taxon>
    </lineage>
</organism>
<dbReference type="Proteomes" id="UP001161247">
    <property type="component" value="Chromosome 6"/>
</dbReference>
<dbReference type="GO" id="GO:0003723">
    <property type="term" value="F:RNA binding"/>
    <property type="evidence" value="ECO:0007669"/>
    <property type="project" value="UniProtKB-UniRule"/>
</dbReference>
<dbReference type="SUPFAM" id="SSF53335">
    <property type="entry name" value="S-adenosyl-L-methionine-dependent methyltransferases"/>
    <property type="match status" value="1"/>
</dbReference>
<comment type="similarity">
    <text evidence="6 7">Belongs to the class I-like SAM-binding methyltransferase superfamily. rRNA adenine N(6)-methyltransferase family.</text>
</comment>
<dbReference type="Gene3D" id="1.10.8.480">
    <property type="match status" value="1"/>
</dbReference>
<dbReference type="CDD" id="cd02440">
    <property type="entry name" value="AdoMet_MTases"/>
    <property type="match status" value="1"/>
</dbReference>
<dbReference type="AlphaFoldDB" id="A0AAV1DSQ7"/>
<keyword evidence="3 6" id="KW-0808">Transferase</keyword>
<keyword evidence="4 6" id="KW-0949">S-adenosyl-L-methionine</keyword>
<dbReference type="InterPro" id="IPR001737">
    <property type="entry name" value="KsgA/Erm"/>
</dbReference>
<dbReference type="Pfam" id="PF00398">
    <property type="entry name" value="RrnaAD"/>
    <property type="match status" value="1"/>
</dbReference>
<evidence type="ECO:0000256" key="8">
    <source>
        <dbReference type="SAM" id="MobiDB-lite"/>
    </source>
</evidence>
<feature type="compositionally biased region" description="Basic and acidic residues" evidence="8">
    <location>
        <begin position="321"/>
        <end position="330"/>
    </location>
</feature>
<dbReference type="Gene3D" id="3.40.50.150">
    <property type="entry name" value="Vaccinia Virus protein VP39"/>
    <property type="match status" value="1"/>
</dbReference>
<name>A0AAV1DSQ7_OLDCO</name>
<dbReference type="GO" id="GO:0005739">
    <property type="term" value="C:mitochondrion"/>
    <property type="evidence" value="ECO:0007669"/>
    <property type="project" value="TreeGrafter"/>
</dbReference>
<accession>A0AAV1DSQ7</accession>
<feature type="compositionally biased region" description="Acidic residues" evidence="8">
    <location>
        <begin position="309"/>
        <end position="320"/>
    </location>
</feature>
<dbReference type="InterPro" id="IPR029063">
    <property type="entry name" value="SAM-dependent_MTases_sf"/>
</dbReference>
<dbReference type="InterPro" id="IPR020596">
    <property type="entry name" value="rRNA_Ade_Mease_Trfase_CS"/>
</dbReference>
<evidence type="ECO:0000256" key="1">
    <source>
        <dbReference type="ARBA" id="ARBA00022552"/>
    </source>
</evidence>
<feature type="binding site" evidence="6">
    <location>
        <position position="104"/>
    </location>
    <ligand>
        <name>S-adenosyl-L-methionine</name>
        <dbReference type="ChEBI" id="CHEBI:59789"/>
    </ligand>
</feature>
<feature type="binding site" evidence="6">
    <location>
        <position position="77"/>
    </location>
    <ligand>
        <name>S-adenosyl-L-methionine</name>
        <dbReference type="ChEBI" id="CHEBI:59789"/>
    </ligand>
</feature>
<evidence type="ECO:0000256" key="6">
    <source>
        <dbReference type="PROSITE-ProRule" id="PRU01026"/>
    </source>
</evidence>
<feature type="binding site" evidence="6">
    <location>
        <position position="79"/>
    </location>
    <ligand>
        <name>S-adenosyl-L-methionine</name>
        <dbReference type="ChEBI" id="CHEBI:59789"/>
    </ligand>
</feature>
<keyword evidence="5 6" id="KW-0694">RNA-binding</keyword>
<dbReference type="EC" id="2.1.1.-" evidence="7"/>
<feature type="region of interest" description="Disordered" evidence="8">
    <location>
        <begin position="33"/>
        <end position="58"/>
    </location>
</feature>
<keyword evidence="2 6" id="KW-0489">Methyltransferase</keyword>
<evidence type="ECO:0000256" key="5">
    <source>
        <dbReference type="ARBA" id="ARBA00022884"/>
    </source>
</evidence>
<feature type="domain" description="Ribosomal RNA adenine methylase transferase N-terminal" evidence="9">
    <location>
        <begin position="84"/>
        <end position="253"/>
    </location>
</feature>
<feature type="region of interest" description="Disordered" evidence="8">
    <location>
        <begin position="309"/>
        <end position="340"/>
    </location>
</feature>
<dbReference type="PROSITE" id="PS01131">
    <property type="entry name" value="RRNA_A_DIMETH"/>
    <property type="match status" value="1"/>
</dbReference>
<keyword evidence="11" id="KW-1185">Reference proteome</keyword>
<evidence type="ECO:0000313" key="11">
    <source>
        <dbReference type="Proteomes" id="UP001161247"/>
    </source>
</evidence>
<feature type="binding site" evidence="6">
    <location>
        <position position="153"/>
    </location>
    <ligand>
        <name>S-adenosyl-L-methionine</name>
        <dbReference type="ChEBI" id="CHEBI:59789"/>
    </ligand>
</feature>
<keyword evidence="1 7" id="KW-0698">rRNA processing</keyword>
<dbReference type="FunFam" id="3.40.50.150:FF:000081">
    <property type="entry name" value="rRNA adenine N(6)-methyltransferase"/>
    <property type="match status" value="1"/>
</dbReference>
<dbReference type="PANTHER" id="PTHR11727">
    <property type="entry name" value="DIMETHYLADENOSINE TRANSFERASE"/>
    <property type="match status" value="1"/>
</dbReference>
<dbReference type="InterPro" id="IPR011530">
    <property type="entry name" value="rRNA_adenine_dimethylase"/>
</dbReference>
<feature type="binding site" evidence="6">
    <location>
        <position position="125"/>
    </location>
    <ligand>
        <name>S-adenosyl-L-methionine</name>
        <dbReference type="ChEBI" id="CHEBI:59789"/>
    </ligand>
</feature>
<feature type="binding site" evidence="6">
    <location>
        <position position="168"/>
    </location>
    <ligand>
        <name>S-adenosyl-L-methionine</name>
        <dbReference type="ChEBI" id="CHEBI:59789"/>
    </ligand>
</feature>
<evidence type="ECO:0000259" key="9">
    <source>
        <dbReference type="SMART" id="SM00650"/>
    </source>
</evidence>
<evidence type="ECO:0000256" key="2">
    <source>
        <dbReference type="ARBA" id="ARBA00022603"/>
    </source>
</evidence>
<gene>
    <name evidence="10" type="ORF">OLC1_LOCUS18411</name>
</gene>
<dbReference type="SMART" id="SM00650">
    <property type="entry name" value="rADc"/>
    <property type="match status" value="1"/>
</dbReference>
<reference evidence="10" key="1">
    <citation type="submission" date="2023-03" db="EMBL/GenBank/DDBJ databases">
        <authorList>
            <person name="Julca I."/>
        </authorList>
    </citation>
    <scope>NUCLEOTIDE SEQUENCE</scope>
</reference>
<evidence type="ECO:0000256" key="7">
    <source>
        <dbReference type="RuleBase" id="RU362106"/>
    </source>
</evidence>
<dbReference type="PROSITE" id="PS51689">
    <property type="entry name" value="SAM_RNA_A_N6_MT"/>
    <property type="match status" value="1"/>
</dbReference>
<dbReference type="NCBIfam" id="TIGR00755">
    <property type="entry name" value="ksgA"/>
    <property type="match status" value="1"/>
</dbReference>
<evidence type="ECO:0000256" key="4">
    <source>
        <dbReference type="ARBA" id="ARBA00022691"/>
    </source>
</evidence>
<evidence type="ECO:0000313" key="10">
    <source>
        <dbReference type="EMBL" id="CAI9110859.1"/>
    </source>
</evidence>
<protein>
    <recommendedName>
        <fullName evidence="7">rRNA adenine N(6)-methyltransferase</fullName>
        <ecNumber evidence="7">2.1.1.-</ecNumber>
    </recommendedName>
</protein>
<dbReference type="GO" id="GO:0000179">
    <property type="term" value="F:rRNA (adenine-N6,N6-)-dimethyltransferase activity"/>
    <property type="evidence" value="ECO:0007669"/>
    <property type="project" value="UniProtKB-UniRule"/>
</dbReference>
<dbReference type="InterPro" id="IPR020598">
    <property type="entry name" value="rRNA_Ade_methylase_Trfase_N"/>
</dbReference>
<sequence length="404" mass="45730">MIRCCRRSFTSKFHSIISQHLYPVQLQPIRTNSTRGFNLRDSDREDDEDDENGCSSSGTEVKIAKDKIQLFKSRGQHLLTNPRVLDTIVRRSEINQTDTVLEIGPGTGNLTMKLLEAAKNVVAIEIDKRMVEILHRRVSERGCGSRLTVINNDALKAEFPPFDLVVANIPFGISSPLVAKFLFGGSKFRNATLLIQKEFARRLLADPGESEYNRLAANVKLVADVEFVMDVSKRDFLPVPKVDCSVVKIHPKDYIPTVHEGFNLNEWWAFTRVCFSKKNKTLGATFKKKRKLMELMKLSKSDVKPENFELCDDGSDSELDDNGHDSKTKNDSPSNSKDGMSLFKDKVMDILRSAGCESKRPSKLSNEELLHLLYLFNQAGIYFYDQSQLKDATEDAFEASYDPM</sequence>